<dbReference type="NCBIfam" id="TIGR02551">
    <property type="entry name" value="SpaO_YscQ"/>
    <property type="match status" value="1"/>
</dbReference>
<dbReference type="PANTHER" id="PTHR30034:SF5">
    <property type="entry name" value="SECRETION SYSTEM APPARATUS PROTEIN SSAQ"/>
    <property type="match status" value="1"/>
</dbReference>
<accession>A0ABT6QJE5</accession>
<dbReference type="Pfam" id="PF01052">
    <property type="entry name" value="FliMN_C"/>
    <property type="match status" value="1"/>
</dbReference>
<dbReference type="InterPro" id="IPR001543">
    <property type="entry name" value="FliN-like_C"/>
</dbReference>
<comment type="caution">
    <text evidence="3">The sequence shown here is derived from an EMBL/GenBank/DDBJ whole genome shotgun (WGS) entry which is preliminary data.</text>
</comment>
<protein>
    <submittedName>
        <fullName evidence="3">Type III secretion system cytoplasmic ring protein SctQ</fullName>
    </submittedName>
</protein>
<dbReference type="SUPFAM" id="SSF101801">
    <property type="entry name" value="Surface presentation of antigens (SPOA)"/>
    <property type="match status" value="1"/>
</dbReference>
<evidence type="ECO:0000313" key="3">
    <source>
        <dbReference type="EMBL" id="MDI2591007.1"/>
    </source>
</evidence>
<dbReference type="InterPro" id="IPR001172">
    <property type="entry name" value="FliN_T3SS_HrcQb"/>
</dbReference>
<gene>
    <name evidence="3" type="primary">sctQ</name>
    <name evidence="3" type="ORF">POF45_06115</name>
</gene>
<evidence type="ECO:0000256" key="1">
    <source>
        <dbReference type="ARBA" id="ARBA00009226"/>
    </source>
</evidence>
<comment type="similarity">
    <text evidence="1">Belongs to the FliN/MopA/SpaO family.</text>
</comment>
<reference evidence="3 4" key="1">
    <citation type="submission" date="2023-02" db="EMBL/GenBank/DDBJ databases">
        <title>Pseudomonas chrutzelriedensis sp. nov., a potently antifungal strain isolated from moss.</title>
        <authorList>
            <person name="Schnyder A."/>
            <person name="Kalawong R."/>
            <person name="Eberl L."/>
            <person name="Agnoli K."/>
        </authorList>
    </citation>
    <scope>NUCLEOTIDE SEQUENCE [LARGE SCALE GENOMIC DNA]</scope>
    <source>
        <strain evidence="3 4">681</strain>
    </source>
</reference>
<feature type="domain" description="Flagellar motor switch protein FliN-like C-terminal" evidence="2">
    <location>
        <begin position="271"/>
        <end position="338"/>
    </location>
</feature>
<sequence length="343" mass="36920">MAVNALRLRSMPATEALARERLGAGRSLSLSRPQPATLHLRLAPAPFSQPPASALDCACGRLWLDDAQALLSQLSSCPALVAEPQANDWYWPLYNHCLAPELQSLLSPVQLVPAPAGAGLDCLLELHAANGSRHISQARIAPQVLLRLLDQGPWQPVPRTGNSDWPLRLPLLLGRCPLNTAQIASLRPGDVVLAEQPLFNPEGLGRFQVGHCCLHLRLLPGASLRFTLIELEDLPMNASLDHFALSDHETPSTLDAFAEPLPTDDEAPARFDDLPLNLTLRAGHLTLSLGQLRQLTVGSVLDFAGCAPGQALLCQGERPLARGELVDIDGRLGLQITALEAPR</sequence>
<name>A0ABT6QJE5_9PSED</name>
<dbReference type="Gene3D" id="2.30.330.10">
    <property type="entry name" value="SpoA-like"/>
    <property type="match status" value="1"/>
</dbReference>
<evidence type="ECO:0000313" key="4">
    <source>
        <dbReference type="Proteomes" id="UP001159100"/>
    </source>
</evidence>
<organism evidence="3 4">
    <name type="scientific">Pseudomonas fungipugnans</name>
    <dbReference type="NCBI Taxonomy" id="3024217"/>
    <lineage>
        <taxon>Bacteria</taxon>
        <taxon>Pseudomonadati</taxon>
        <taxon>Pseudomonadota</taxon>
        <taxon>Gammaproteobacteria</taxon>
        <taxon>Pseudomonadales</taxon>
        <taxon>Pseudomonadaceae</taxon>
        <taxon>Pseudomonas</taxon>
    </lineage>
</organism>
<evidence type="ECO:0000259" key="2">
    <source>
        <dbReference type="Pfam" id="PF01052"/>
    </source>
</evidence>
<proteinExistence type="inferred from homology"/>
<dbReference type="PRINTS" id="PR00956">
    <property type="entry name" value="FLGMOTORFLIN"/>
</dbReference>
<dbReference type="EMBL" id="JARBWL010000001">
    <property type="protein sequence ID" value="MDI2591007.1"/>
    <property type="molecule type" value="Genomic_DNA"/>
</dbReference>
<dbReference type="InterPro" id="IPR036429">
    <property type="entry name" value="SpoA-like_sf"/>
</dbReference>
<dbReference type="Proteomes" id="UP001159100">
    <property type="component" value="Unassembled WGS sequence"/>
</dbReference>
<dbReference type="InterPro" id="IPR013385">
    <property type="entry name" value="T3SS_SpaO/YscQ/SpaO"/>
</dbReference>
<dbReference type="PANTHER" id="PTHR30034">
    <property type="entry name" value="FLAGELLAR MOTOR SWITCH PROTEIN FLIM"/>
    <property type="match status" value="1"/>
</dbReference>
<dbReference type="RefSeq" id="WP_282315333.1">
    <property type="nucleotide sequence ID" value="NZ_JARBWL010000001.1"/>
</dbReference>
<keyword evidence="4" id="KW-1185">Reference proteome</keyword>